<keyword evidence="2" id="KW-0472">Membrane</keyword>
<keyword evidence="2" id="KW-0812">Transmembrane</keyword>
<protein>
    <recommendedName>
        <fullName evidence="5">SLA1 homology domain-containing protein</fullName>
    </recommendedName>
</protein>
<evidence type="ECO:0000256" key="1">
    <source>
        <dbReference type="SAM" id="MobiDB-lite"/>
    </source>
</evidence>
<feature type="region of interest" description="Disordered" evidence="1">
    <location>
        <begin position="367"/>
        <end position="407"/>
    </location>
</feature>
<dbReference type="Proteomes" id="UP001290861">
    <property type="component" value="Unassembled WGS sequence"/>
</dbReference>
<feature type="transmembrane region" description="Helical" evidence="2">
    <location>
        <begin position="21"/>
        <end position="40"/>
    </location>
</feature>
<evidence type="ECO:0000313" key="4">
    <source>
        <dbReference type="Proteomes" id="UP001290861"/>
    </source>
</evidence>
<dbReference type="RefSeq" id="WP_322607380.1">
    <property type="nucleotide sequence ID" value="NZ_JARVCO010000002.1"/>
</dbReference>
<name>A0ABU5MTP1_9BACT</name>
<dbReference type="EMBL" id="JARVCO010000002">
    <property type="protein sequence ID" value="MDZ8117579.1"/>
    <property type="molecule type" value="Genomic_DNA"/>
</dbReference>
<comment type="caution">
    <text evidence="3">The sequence shown here is derived from an EMBL/GenBank/DDBJ whole genome shotgun (WGS) entry which is preliminary data.</text>
</comment>
<sequence>MKKNKSLRVNKGGPSGFLLSLIIHAAAFSLAGLLVVFSVVQKEEKKFIPPKPVDRPKMKLKKPKVKVKKTAKPRSTTRIVTKVQKANMPDIQLPEMSGMTDGLAGEIGGFDIMPDTSDLSIFGTSQSIGNDFVGTFYDTKRLRSGTGNPGISIEETCEAIIKFVKNDWRSSVLNKYYRSPRKLYATTFTFPTMPAAMAPEAFGEEDVPGYAWFAHYKGELVYPEDIKFRFWGQGDNAMIVRVDDEIVLVVAHPEGTPWQMTLPLWNPSDHSVYRKYALDKNLSVAGDWIELKAGQPVNMEVIVAVPSGGLNCFILCVEEEGKEYPENPFDGGPCLPVFKTEELSQDLKDEIIARSYEGDFDLDSGPIFRDYKTSNDPEPSSGNLADVTEEVPAPAPEPSSESYEGSRVWTTADGKTFEGDYVAGIAGTVTIKPVKGRRNVKLPISSLSEEDRTFIELMQPPRFNIDFIAKTRRLPALEVTPYWNATIYEPDVNNTFGVRLKQESAAEYNHPLTVKYYAIGKETDGDKLVMLDQHEEVFFPSEQPDQVFEILGDTIKTRAYSIKPGDRPIRGIRYSGNYLITVTDSRGVVVQHSESHSFLFDVRHKLDKLGRRHYFNEKGDRITPTRPKFSQRSVPL</sequence>
<keyword evidence="2" id="KW-1133">Transmembrane helix</keyword>
<organism evidence="3 4">
    <name type="scientific">Pontiella agarivorans</name>
    <dbReference type="NCBI Taxonomy" id="3038953"/>
    <lineage>
        <taxon>Bacteria</taxon>
        <taxon>Pseudomonadati</taxon>
        <taxon>Kiritimatiellota</taxon>
        <taxon>Kiritimatiellia</taxon>
        <taxon>Kiritimatiellales</taxon>
        <taxon>Pontiellaceae</taxon>
        <taxon>Pontiella</taxon>
    </lineage>
</organism>
<feature type="region of interest" description="Disordered" evidence="1">
    <location>
        <begin position="617"/>
        <end position="636"/>
    </location>
</feature>
<accession>A0ABU5MTP1</accession>
<evidence type="ECO:0008006" key="5">
    <source>
        <dbReference type="Google" id="ProtNLM"/>
    </source>
</evidence>
<proteinExistence type="predicted"/>
<keyword evidence="4" id="KW-1185">Reference proteome</keyword>
<evidence type="ECO:0000256" key="2">
    <source>
        <dbReference type="SAM" id="Phobius"/>
    </source>
</evidence>
<reference evidence="3 4" key="1">
    <citation type="journal article" date="2024" name="Appl. Environ. Microbiol.">
        <title>Pontiella agarivorans sp. nov., a novel marine anaerobic bacterium capable of degrading macroalgal polysaccharides and fixing nitrogen.</title>
        <authorList>
            <person name="Liu N."/>
            <person name="Kivenson V."/>
            <person name="Peng X."/>
            <person name="Cui Z."/>
            <person name="Lankiewicz T.S."/>
            <person name="Gosselin K.M."/>
            <person name="English C.J."/>
            <person name="Blair E.M."/>
            <person name="O'Malley M.A."/>
            <person name="Valentine D.L."/>
        </authorList>
    </citation>
    <scope>NUCLEOTIDE SEQUENCE [LARGE SCALE GENOMIC DNA]</scope>
    <source>
        <strain evidence="3 4">NLcol2</strain>
    </source>
</reference>
<gene>
    <name evidence="3" type="ORF">P9H32_02990</name>
</gene>
<dbReference type="Gene3D" id="2.30.30.700">
    <property type="entry name" value="SLA1 homology domain 1"/>
    <property type="match status" value="1"/>
</dbReference>
<evidence type="ECO:0000313" key="3">
    <source>
        <dbReference type="EMBL" id="MDZ8117579.1"/>
    </source>
</evidence>